<reference evidence="1" key="1">
    <citation type="submission" date="2022-04" db="EMBL/GenBank/DDBJ databases">
        <title>Jade perch genome.</title>
        <authorList>
            <person name="Chao B."/>
        </authorList>
    </citation>
    <scope>NUCLEOTIDE SEQUENCE</scope>
    <source>
        <strain evidence="1">CB-2022</strain>
    </source>
</reference>
<dbReference type="EMBL" id="CM041549">
    <property type="protein sequence ID" value="KAI3357728.1"/>
    <property type="molecule type" value="Genomic_DNA"/>
</dbReference>
<proteinExistence type="predicted"/>
<organism evidence="1 2">
    <name type="scientific">Scortum barcoo</name>
    <name type="common">barcoo grunter</name>
    <dbReference type="NCBI Taxonomy" id="214431"/>
    <lineage>
        <taxon>Eukaryota</taxon>
        <taxon>Metazoa</taxon>
        <taxon>Chordata</taxon>
        <taxon>Craniata</taxon>
        <taxon>Vertebrata</taxon>
        <taxon>Euteleostomi</taxon>
        <taxon>Actinopterygii</taxon>
        <taxon>Neopterygii</taxon>
        <taxon>Teleostei</taxon>
        <taxon>Neoteleostei</taxon>
        <taxon>Acanthomorphata</taxon>
        <taxon>Eupercaria</taxon>
        <taxon>Centrarchiformes</taxon>
        <taxon>Terapontoidei</taxon>
        <taxon>Terapontidae</taxon>
        <taxon>Scortum</taxon>
    </lineage>
</organism>
<comment type="caution">
    <text evidence="1">The sequence shown here is derived from an EMBL/GenBank/DDBJ whole genome shotgun (WGS) entry which is preliminary data.</text>
</comment>
<evidence type="ECO:0000313" key="1">
    <source>
        <dbReference type="EMBL" id="KAI3357728.1"/>
    </source>
</evidence>
<dbReference type="Proteomes" id="UP000831701">
    <property type="component" value="Chromosome 19"/>
</dbReference>
<name>A0ACB8VT85_9TELE</name>
<protein>
    <submittedName>
        <fullName evidence="1">Uncharacterized protein</fullName>
    </submittedName>
</protein>
<accession>A0ACB8VT85</accession>
<gene>
    <name evidence="1" type="ORF">L3Q82_016130</name>
</gene>
<keyword evidence="2" id="KW-1185">Reference proteome</keyword>
<sequence>MAESTSQKGNSGDFAKKVQRRLSRGKEKASFCLPHHKRKNITQFSCCHTLTFVLFLQVLQKLGKTVESRDEEFEKSLHQFNDQQTDGNRIYKDLRIYINAVRDMREASRRLSQSLFDAYESDWAGEEDLGAIVEGEDLLWNDYEVKLLDQAIRTMETYVSQFPDVREKIAKRGRKLVDYDSSLHHLEALQTAKKRDDVKINKAIDNDTHLSPSFFCHYCYFSLQAEEEMNSAKSIYEGINNELKEELPVLYDSRIGCYVSVVSAVSNLRDIFYKEMSTLNGDLHSVIKELQAQHPDKVFAVRGLQRYGSLKRRSLMSPKAWKASFSEFHKSYSPKSGQRFSFRSPEKPRHGTLSRESSSIEVSLQPSLPESPTSESQDLDAGSSHSETPSSPAQGDAAAGGDGSQVEEEKAKKEEESEPKKPEESHNKADGEKVPPSESSSELNNSYDSESLELQLSAADPSPLHIDEREDSPVHLDRPKPNGLENGEVSGFNSDTKDLSIPHEVCLIETQLRDGDLL</sequence>
<evidence type="ECO:0000313" key="2">
    <source>
        <dbReference type="Proteomes" id="UP000831701"/>
    </source>
</evidence>